<dbReference type="SUPFAM" id="SSF53850">
    <property type="entry name" value="Periplasmic binding protein-like II"/>
    <property type="match status" value="1"/>
</dbReference>
<keyword evidence="3" id="KW-1185">Reference proteome</keyword>
<comment type="caution">
    <text evidence="2">The sequence shown here is derived from an EMBL/GenBank/DDBJ whole genome shotgun (WGS) entry which is preliminary data.</text>
</comment>
<dbReference type="PANTHER" id="PTHR38834">
    <property type="entry name" value="PERIPLASMIC SUBSTRATE BINDING PROTEIN FAMILY 3"/>
    <property type="match status" value="1"/>
</dbReference>
<feature type="chain" id="PRO_5021195200" evidence="1">
    <location>
        <begin position="25"/>
        <end position="246"/>
    </location>
</feature>
<protein>
    <submittedName>
        <fullName evidence="2">Transporter substrate-binding domain-containing protein</fullName>
    </submittedName>
</protein>
<dbReference type="PANTHER" id="PTHR38834:SF3">
    <property type="entry name" value="SOLUTE-BINDING PROTEIN FAMILY 3_N-TERMINAL DOMAIN-CONTAINING PROTEIN"/>
    <property type="match status" value="1"/>
</dbReference>
<evidence type="ECO:0000313" key="3">
    <source>
        <dbReference type="Proteomes" id="UP000298438"/>
    </source>
</evidence>
<proteinExistence type="predicted"/>
<evidence type="ECO:0000313" key="2">
    <source>
        <dbReference type="EMBL" id="TFW20789.1"/>
    </source>
</evidence>
<sequence length="246" mass="27326">MWAVKQLITTSVVLAAALTGAAGAAPLRIATTDLPPLAVEQSREHPGALVEVVHELLRRAELKGKVDFVPWKRALFMAGHFPQTAVFPLTRSPERERDFQWLVHLYHERFVFVTDTARAGAPDPERLKGRRIAILRGSAQVKVLREMGYTRVVETATVAEGLRFVHNGMADAMFGDQDITTGVMRRVFPHAEFSFSAPLRTTTTWLGGSADIPAADAARLQQTMRTMLEDGTYARIMRKYDLATTP</sequence>
<gene>
    <name evidence="2" type="ORF">E4L96_09805</name>
</gene>
<name>A0A4Y9SDH2_9BURK</name>
<dbReference type="AlphaFoldDB" id="A0A4Y9SDH2"/>
<keyword evidence="1" id="KW-0732">Signal</keyword>
<dbReference type="OrthoDB" id="8594082at2"/>
<feature type="signal peptide" evidence="1">
    <location>
        <begin position="1"/>
        <end position="24"/>
    </location>
</feature>
<dbReference type="EMBL" id="SPVF01000128">
    <property type="protein sequence ID" value="TFW20789.1"/>
    <property type="molecule type" value="Genomic_DNA"/>
</dbReference>
<organism evidence="2 3">
    <name type="scientific">Zemynaea arenosa</name>
    <dbReference type="NCBI Taxonomy" id="2561931"/>
    <lineage>
        <taxon>Bacteria</taxon>
        <taxon>Pseudomonadati</taxon>
        <taxon>Pseudomonadota</taxon>
        <taxon>Betaproteobacteria</taxon>
        <taxon>Burkholderiales</taxon>
        <taxon>Oxalobacteraceae</taxon>
        <taxon>Telluria group</taxon>
        <taxon>Zemynaea</taxon>
    </lineage>
</organism>
<dbReference type="Gene3D" id="3.40.190.10">
    <property type="entry name" value="Periplasmic binding protein-like II"/>
    <property type="match status" value="2"/>
</dbReference>
<accession>A0A4Y9SDH2</accession>
<evidence type="ECO:0000256" key="1">
    <source>
        <dbReference type="SAM" id="SignalP"/>
    </source>
</evidence>
<dbReference type="Proteomes" id="UP000298438">
    <property type="component" value="Unassembled WGS sequence"/>
</dbReference>
<reference evidence="2 3" key="1">
    <citation type="submission" date="2019-03" db="EMBL/GenBank/DDBJ databases">
        <title>Draft Genome Sequence of Massilia arenosa sp. nov., a Novel Massilia Species Isolated from a Sandy-loam Maize Soil.</title>
        <authorList>
            <person name="Raths R."/>
            <person name="Peta V."/>
            <person name="Bucking H."/>
        </authorList>
    </citation>
    <scope>NUCLEOTIDE SEQUENCE [LARGE SCALE GENOMIC DNA]</scope>
    <source>
        <strain evidence="2 3">MC02</strain>
    </source>
</reference>